<reference evidence="1 2" key="2">
    <citation type="submission" date="2018-11" db="EMBL/GenBank/DDBJ databases">
        <authorList>
            <consortium name="Pathogen Informatics"/>
        </authorList>
    </citation>
    <scope>NUCLEOTIDE SEQUENCE [LARGE SCALE GENOMIC DNA]</scope>
    <source>
        <strain evidence="1 2">Costa Rica</strain>
    </source>
</reference>
<dbReference type="EMBL" id="UYYA01000174">
    <property type="protein sequence ID" value="VDM52837.1"/>
    <property type="molecule type" value="Genomic_DNA"/>
</dbReference>
<proteinExistence type="predicted"/>
<evidence type="ECO:0000313" key="3">
    <source>
        <dbReference type="WBParaSite" id="ACOC_0000125101-mRNA-1"/>
    </source>
</evidence>
<keyword evidence="2" id="KW-1185">Reference proteome</keyword>
<protein>
    <submittedName>
        <fullName evidence="1 3">Uncharacterized protein</fullName>
    </submittedName>
</protein>
<name>A0A0R3PBY0_ANGCS</name>
<dbReference type="Proteomes" id="UP000267027">
    <property type="component" value="Unassembled WGS sequence"/>
</dbReference>
<sequence>MDFCDFFTRSVKWIPSGGAGLVSGRGNFRPGFAGRGWSSILAEPSFGKVPFTSFSIRYIRYDNSYENNVLG</sequence>
<reference evidence="3" key="1">
    <citation type="submission" date="2017-02" db="UniProtKB">
        <authorList>
            <consortium name="WormBaseParasite"/>
        </authorList>
    </citation>
    <scope>IDENTIFICATION</scope>
</reference>
<organism evidence="3">
    <name type="scientific">Angiostrongylus costaricensis</name>
    <name type="common">Nematode worm</name>
    <dbReference type="NCBI Taxonomy" id="334426"/>
    <lineage>
        <taxon>Eukaryota</taxon>
        <taxon>Metazoa</taxon>
        <taxon>Ecdysozoa</taxon>
        <taxon>Nematoda</taxon>
        <taxon>Chromadorea</taxon>
        <taxon>Rhabditida</taxon>
        <taxon>Rhabditina</taxon>
        <taxon>Rhabditomorpha</taxon>
        <taxon>Strongyloidea</taxon>
        <taxon>Metastrongylidae</taxon>
        <taxon>Angiostrongylus</taxon>
    </lineage>
</organism>
<dbReference type="OrthoDB" id="5835206at2759"/>
<dbReference type="AlphaFoldDB" id="A0A0R3PBY0"/>
<evidence type="ECO:0000313" key="1">
    <source>
        <dbReference type="EMBL" id="VDM52837.1"/>
    </source>
</evidence>
<dbReference type="WBParaSite" id="ACOC_0000125101-mRNA-1">
    <property type="protein sequence ID" value="ACOC_0000125101-mRNA-1"/>
    <property type="gene ID" value="ACOC_0000125101"/>
</dbReference>
<evidence type="ECO:0000313" key="2">
    <source>
        <dbReference type="Proteomes" id="UP000267027"/>
    </source>
</evidence>
<accession>A0A0R3PBY0</accession>
<gene>
    <name evidence="1" type="ORF">ACOC_LOCUS1252</name>
</gene>